<evidence type="ECO:0000313" key="1">
    <source>
        <dbReference type="EMBL" id="CAB3994331.1"/>
    </source>
</evidence>
<dbReference type="EMBL" id="CACRXK020002439">
    <property type="protein sequence ID" value="CAB3994331.1"/>
    <property type="molecule type" value="Genomic_DNA"/>
</dbReference>
<organism evidence="1 2">
    <name type="scientific">Paramuricea clavata</name>
    <name type="common">Red gorgonian</name>
    <name type="synonym">Violescent sea-whip</name>
    <dbReference type="NCBI Taxonomy" id="317549"/>
    <lineage>
        <taxon>Eukaryota</taxon>
        <taxon>Metazoa</taxon>
        <taxon>Cnidaria</taxon>
        <taxon>Anthozoa</taxon>
        <taxon>Octocorallia</taxon>
        <taxon>Malacalcyonacea</taxon>
        <taxon>Plexauridae</taxon>
        <taxon>Paramuricea</taxon>
    </lineage>
</organism>
<keyword evidence="2" id="KW-1185">Reference proteome</keyword>
<dbReference type="GO" id="GO:0005737">
    <property type="term" value="C:cytoplasm"/>
    <property type="evidence" value="ECO:0007669"/>
    <property type="project" value="TreeGrafter"/>
</dbReference>
<evidence type="ECO:0000313" key="2">
    <source>
        <dbReference type="Proteomes" id="UP001152795"/>
    </source>
</evidence>
<dbReference type="GO" id="GO:0005856">
    <property type="term" value="C:cytoskeleton"/>
    <property type="evidence" value="ECO:0007669"/>
    <property type="project" value="TreeGrafter"/>
</dbReference>
<protein>
    <submittedName>
        <fullName evidence="1">Uncharacterized protein</fullName>
    </submittedName>
</protein>
<dbReference type="Proteomes" id="UP001152795">
    <property type="component" value="Unassembled WGS sequence"/>
</dbReference>
<dbReference type="PANTHER" id="PTHR24168">
    <property type="entry name" value="KN MOTIF AND ANKYRIN REPEAT DOMAIN-CONTAINING"/>
    <property type="match status" value="1"/>
</dbReference>
<comment type="caution">
    <text evidence="1">The sequence shown here is derived from an EMBL/GenBank/DDBJ whole genome shotgun (WGS) entry which is preliminary data.</text>
</comment>
<sequence>MAMETYFDFDAETFQIIERKRLSSSSGEVPPTPGLSSPYIKSTCSEDAGFETSSDRSSQDGIPLFESPRSPCLKTSFNGFSCSTCPRASLDSLVYRPIRRYDSKESIKSTSSFWESNFPPETKAVLTKIRDQMRSSLEKVRKLEEEAQQIPLLQVKISILQEEKRQLIAQLECRHNLKKPRSRGSSMNHSRSSSIDDLIYGFQDKETRTIGIGEDTVHDILCEKCKEIQSKLLGHSCDDNVGLCHGVPRDTEQRHGRQRKDIKNDDIEVFQDRCTQTKTPEYKHNSIQVIVSTQDSSTSMDTGDSSSVVINDNHIMTKESFCDPIPVETRSVGVGQMKSFLKDACVGEDRDIPSYADNSVQNVVSTNDKSCGVHISTENIGVNVCPTVVSIGTGCISNGSIDNSEQRSIGSQTAEKHINLVTVGVGMFSIDDSEDHECSKCNSAKSLSIDGILESNKNIYEENTSVAVGTLPWVNLERQILLDYYASRSTASVAVETETDSRTVGCGEQSVTEVACQNCASKSTRSLGVNYSPKMSDKAVGDVVPETYSVGVGECCLTDNYCERCFSLETRTIGVGNGSVLDTVQTELATTPTLTDVSLQPLTPPQTPNSKNEAKTLSSKPVEEILSSVTRMFSDEYERVECELITDCMDGELRKDPNSGREDILLTCKLLQRHFLNNDENLDEDKL</sequence>
<reference evidence="1" key="1">
    <citation type="submission" date="2020-04" db="EMBL/GenBank/DDBJ databases">
        <authorList>
            <person name="Alioto T."/>
            <person name="Alioto T."/>
            <person name="Gomez Garrido J."/>
        </authorList>
    </citation>
    <scope>NUCLEOTIDE SEQUENCE</scope>
    <source>
        <strain evidence="1">A484AB</strain>
    </source>
</reference>
<name>A0A7D9DVC9_PARCT</name>
<dbReference type="InterPro" id="IPR047184">
    <property type="entry name" value="KANK1-4"/>
</dbReference>
<dbReference type="GO" id="GO:0030837">
    <property type="term" value="P:negative regulation of actin filament polymerization"/>
    <property type="evidence" value="ECO:0007669"/>
    <property type="project" value="InterPro"/>
</dbReference>
<dbReference type="PANTHER" id="PTHR24168:SF21">
    <property type="entry name" value="KANK, ISOFORM D"/>
    <property type="match status" value="1"/>
</dbReference>
<feature type="non-terminal residue" evidence="1">
    <location>
        <position position="687"/>
    </location>
</feature>
<accession>A0A7D9DVC9</accession>
<proteinExistence type="predicted"/>
<gene>
    <name evidence="1" type="ORF">PACLA_8A024415</name>
</gene>
<dbReference type="OrthoDB" id="5406014at2759"/>
<dbReference type="AlphaFoldDB" id="A0A7D9DVC9"/>